<proteinExistence type="inferred from homology"/>
<feature type="transmembrane region" description="Helical" evidence="3">
    <location>
        <begin position="156"/>
        <end position="182"/>
    </location>
</feature>
<dbReference type="EMBL" id="AP013063">
    <property type="protein sequence ID" value="BAO34375.1"/>
    <property type="molecule type" value="Genomic_DNA"/>
</dbReference>
<dbReference type="GO" id="GO:0005886">
    <property type="term" value="C:plasma membrane"/>
    <property type="evidence" value="ECO:0007669"/>
    <property type="project" value="TreeGrafter"/>
</dbReference>
<dbReference type="Pfam" id="PF01478">
    <property type="entry name" value="Peptidase_A24"/>
    <property type="match status" value="1"/>
</dbReference>
<dbReference type="RefSeq" id="WP_080335431.1">
    <property type="nucleotide sequence ID" value="NZ_AP013063.1"/>
</dbReference>
<protein>
    <submittedName>
        <fullName evidence="5">Type 4 prepilin-like protein leader peptide-processing enzyme</fullName>
    </submittedName>
</protein>
<feature type="transmembrane region" description="Helical" evidence="3">
    <location>
        <begin position="6"/>
        <end position="26"/>
    </location>
</feature>
<dbReference type="GO" id="GO:0006465">
    <property type="term" value="P:signal peptide processing"/>
    <property type="evidence" value="ECO:0007669"/>
    <property type="project" value="TreeGrafter"/>
</dbReference>
<name>A0AAT9EA65_SERMA</name>
<accession>A0AAT9EA65</accession>
<dbReference type="Gene3D" id="1.20.120.1220">
    <property type="match status" value="1"/>
</dbReference>
<organism evidence="5">
    <name type="scientific">Serratia marcescens SM39</name>
    <dbReference type="NCBI Taxonomy" id="1334564"/>
    <lineage>
        <taxon>Bacteria</taxon>
        <taxon>Pseudomonadati</taxon>
        <taxon>Pseudomonadota</taxon>
        <taxon>Gammaproteobacteria</taxon>
        <taxon>Enterobacterales</taxon>
        <taxon>Yersiniaceae</taxon>
        <taxon>Serratia</taxon>
    </lineage>
</organism>
<dbReference type="InterPro" id="IPR050882">
    <property type="entry name" value="Prepilin_peptidase/N-MTase"/>
</dbReference>
<dbReference type="PANTHER" id="PTHR30487:SF0">
    <property type="entry name" value="PREPILIN LEADER PEPTIDASE_N-METHYLTRANSFERASE-RELATED"/>
    <property type="match status" value="1"/>
</dbReference>
<dbReference type="InterPro" id="IPR014032">
    <property type="entry name" value="Peptidase_A24A_bac"/>
</dbReference>
<dbReference type="GO" id="GO:0004190">
    <property type="term" value="F:aspartic-type endopeptidase activity"/>
    <property type="evidence" value="ECO:0007669"/>
    <property type="project" value="InterPro"/>
</dbReference>
<reference evidence="5" key="1">
    <citation type="journal article" date="2014" name="Genome Biol. Evol.">
        <title>Genome evolution and plasticity of Serratia marcescens, an important multidrug-resistant nosocomial pathogen.</title>
        <authorList>
            <person name="Iguchi A."/>
            <person name="Nagaya Y."/>
            <person name="Pradel E."/>
            <person name="Ooka T."/>
            <person name="Ogura Y."/>
            <person name="Katsura K."/>
            <person name="Kurokawa K."/>
            <person name="Oshima K."/>
            <person name="Hattori M."/>
            <person name="Parkhill J."/>
            <person name="Sebaihia M."/>
            <person name="Coulthurst S.J."/>
            <person name="Gotoh N."/>
            <person name="Thomson N.R."/>
            <person name="Ewbank J.J."/>
            <person name="Hayashi T."/>
        </authorList>
    </citation>
    <scope>NUCLEOTIDE SEQUENCE</scope>
    <source>
        <strain evidence="5">SM39</strain>
    </source>
</reference>
<dbReference type="PRINTS" id="PR00864">
    <property type="entry name" value="PREPILNPTASE"/>
</dbReference>
<evidence type="ECO:0000256" key="3">
    <source>
        <dbReference type="SAM" id="Phobius"/>
    </source>
</evidence>
<evidence type="ECO:0000313" key="5">
    <source>
        <dbReference type="EMBL" id="BAO34375.1"/>
    </source>
</evidence>
<dbReference type="KEGG" id="smar:SM39_2364"/>
<gene>
    <name evidence="5" type="ORF">SM39_2364</name>
</gene>
<dbReference type="PANTHER" id="PTHR30487">
    <property type="entry name" value="TYPE 4 PREPILIN-LIKE PROTEINS LEADER PEPTIDE-PROCESSING ENZYME"/>
    <property type="match status" value="1"/>
</dbReference>
<evidence type="ECO:0000259" key="4">
    <source>
        <dbReference type="Pfam" id="PF01478"/>
    </source>
</evidence>
<feature type="transmembrane region" description="Helical" evidence="3">
    <location>
        <begin position="118"/>
        <end position="136"/>
    </location>
</feature>
<keyword evidence="3" id="KW-1133">Transmembrane helix</keyword>
<dbReference type="InterPro" id="IPR000045">
    <property type="entry name" value="Prepilin_IV_endopep_pep"/>
</dbReference>
<feature type="domain" description="Prepilin type IV endopeptidase peptidase" evidence="4">
    <location>
        <begin position="75"/>
        <end position="180"/>
    </location>
</feature>
<dbReference type="AlphaFoldDB" id="A0AAT9EA65"/>
<comment type="similarity">
    <text evidence="1 2">Belongs to the peptidase A24 family.</text>
</comment>
<sequence length="252" mass="27450">MFLFSLWHALFFTALLSAGMVAFALITRLERTAAVRASLPRLRRRSLLLTALGVALATLPFDPPAAHRLWLPPAATLLIALAWLDWRHRWLPDRLTQPLLWGGLLCNLDARWAPLDDAVIGAAAGYGALWLLNALYRQLRRRNGIGQGDFKLLAALGAWLGWTMLPLLVCLAAMFGLGMALARGLRNRRAWRTPQPFGIALAAAGWLLLLMNAGQNAPALFGEFFSVSISRLSNPATSAVLAVAGLASGWKP</sequence>
<feature type="transmembrane region" description="Helical" evidence="3">
    <location>
        <begin position="47"/>
        <end position="63"/>
    </location>
</feature>
<evidence type="ECO:0000256" key="2">
    <source>
        <dbReference type="RuleBase" id="RU003793"/>
    </source>
</evidence>
<feature type="transmembrane region" description="Helical" evidence="3">
    <location>
        <begin position="194"/>
        <end position="212"/>
    </location>
</feature>
<evidence type="ECO:0000256" key="1">
    <source>
        <dbReference type="ARBA" id="ARBA00005801"/>
    </source>
</evidence>
<keyword evidence="3" id="KW-0472">Membrane</keyword>
<keyword evidence="3" id="KW-0812">Transmembrane</keyword>